<feature type="domain" description="PTS EIIA type-4" evidence="8">
    <location>
        <begin position="1"/>
        <end position="126"/>
    </location>
</feature>
<evidence type="ECO:0000256" key="7">
    <source>
        <dbReference type="ARBA" id="ARBA00022777"/>
    </source>
</evidence>
<dbReference type="PANTHER" id="PTHR33799:SF1">
    <property type="entry name" value="PTS SYSTEM MANNOSE-SPECIFIC EIIAB COMPONENT-RELATED"/>
    <property type="match status" value="1"/>
</dbReference>
<keyword evidence="7" id="KW-0418">Kinase</keyword>
<evidence type="ECO:0000313" key="10">
    <source>
        <dbReference type="Proteomes" id="UP001600894"/>
    </source>
</evidence>
<evidence type="ECO:0000256" key="5">
    <source>
        <dbReference type="ARBA" id="ARBA00022679"/>
    </source>
</evidence>
<evidence type="ECO:0000256" key="1">
    <source>
        <dbReference type="ARBA" id="ARBA00004496"/>
    </source>
</evidence>
<evidence type="ECO:0000256" key="6">
    <source>
        <dbReference type="ARBA" id="ARBA00022683"/>
    </source>
</evidence>
<keyword evidence="2" id="KW-0813">Transport</keyword>
<keyword evidence="6" id="KW-0598">Phosphotransferase system</keyword>
<accession>A0ABQ0AVB2</accession>
<dbReference type="RefSeq" id="WP_176255630.1">
    <property type="nucleotide sequence ID" value="NZ_BAABXL010000001.1"/>
</dbReference>
<name>A0ABQ0AVB2_9FIRM</name>
<gene>
    <name evidence="9" type="ORF">F130042H8_10310</name>
</gene>
<organism evidence="9 10">
    <name type="scientific">Enterocloster alcoholdehydrogenati</name>
    <dbReference type="NCBI Taxonomy" id="2547410"/>
    <lineage>
        <taxon>Bacteria</taxon>
        <taxon>Bacillati</taxon>
        <taxon>Bacillota</taxon>
        <taxon>Clostridia</taxon>
        <taxon>Lachnospirales</taxon>
        <taxon>Lachnospiraceae</taxon>
        <taxon>Enterocloster</taxon>
    </lineage>
</organism>
<dbReference type="CDD" id="cd00006">
    <property type="entry name" value="PTS_IIA_man"/>
    <property type="match status" value="1"/>
</dbReference>
<evidence type="ECO:0000313" key="9">
    <source>
        <dbReference type="EMBL" id="GAA6267971.1"/>
    </source>
</evidence>
<protein>
    <submittedName>
        <fullName evidence="9">PTS sugar transporter subunit IIA</fullName>
    </submittedName>
</protein>
<comment type="subcellular location">
    <subcellularLocation>
        <location evidence="1">Cytoplasm</location>
    </subcellularLocation>
</comment>
<dbReference type="Gene3D" id="3.40.50.510">
    <property type="entry name" value="Phosphotransferase system, mannose-type IIA component"/>
    <property type="match status" value="1"/>
</dbReference>
<sequence length="147" mass="15288">MTGIIVTGHGHFPTGLLSAVSLVAGKPEKVEAVDFTEGMSSDELKGKLKEAAARLGEKEILILADLMGGTPFNMAAALKLEETEQTFAVASGVNMPALVEGVFSRAMYGSLDGLAAAVIKAGHDGLLSLKELKTEADEEAPLFEDGL</sequence>
<dbReference type="SUPFAM" id="SSF53062">
    <property type="entry name" value="PTS system fructose IIA component-like"/>
    <property type="match status" value="1"/>
</dbReference>
<dbReference type="EMBL" id="BAABXL010000001">
    <property type="protein sequence ID" value="GAA6267971.1"/>
    <property type="molecule type" value="Genomic_DNA"/>
</dbReference>
<dbReference type="PANTHER" id="PTHR33799">
    <property type="entry name" value="PTS PERMEASE-RELATED-RELATED"/>
    <property type="match status" value="1"/>
</dbReference>
<dbReference type="InterPro" id="IPR051471">
    <property type="entry name" value="Bacterial_PTS_sugar_comp"/>
</dbReference>
<keyword evidence="5" id="KW-0808">Transferase</keyword>
<reference evidence="9 10" key="1">
    <citation type="submission" date="2024-04" db="EMBL/GenBank/DDBJ databases">
        <title>Defined microbial consortia suppress multidrug-resistant proinflammatory Enterobacteriaceae via ecological control.</title>
        <authorList>
            <person name="Furuichi M."/>
            <person name="Kawaguchi T."/>
            <person name="Pust M."/>
            <person name="Yasuma K."/>
            <person name="Plichta D."/>
            <person name="Hasegawa N."/>
            <person name="Ohya T."/>
            <person name="Bhattarai S."/>
            <person name="Sasajima S."/>
            <person name="Aoto Y."/>
            <person name="Tuganbaev T."/>
            <person name="Yaginuma M."/>
            <person name="Ueda M."/>
            <person name="Okahashi N."/>
            <person name="Amafuji K."/>
            <person name="Kiridooshi Y."/>
            <person name="Sugita K."/>
            <person name="Strazar M."/>
            <person name="Skelly A."/>
            <person name="Suda W."/>
            <person name="Hattori M."/>
            <person name="Nakamoto N."/>
            <person name="Caballero S."/>
            <person name="Norman J."/>
            <person name="Olle B."/>
            <person name="Tanoue T."/>
            <person name="Arita M."/>
            <person name="Bucci V."/>
            <person name="Atarashi K."/>
            <person name="Xavier R."/>
            <person name="Honda K."/>
        </authorList>
    </citation>
    <scope>NUCLEOTIDE SEQUENCE [LARGE SCALE GENOMIC DNA]</scope>
    <source>
        <strain evidence="10">f13</strain>
    </source>
</reference>
<dbReference type="InterPro" id="IPR004701">
    <property type="entry name" value="PTS_EIIA_man-typ"/>
</dbReference>
<dbReference type="Pfam" id="PF03610">
    <property type="entry name" value="EIIA-man"/>
    <property type="match status" value="1"/>
</dbReference>
<proteinExistence type="predicted"/>
<comment type="caution">
    <text evidence="9">The sequence shown here is derived from an EMBL/GenBank/DDBJ whole genome shotgun (WGS) entry which is preliminary data.</text>
</comment>
<dbReference type="Proteomes" id="UP001600894">
    <property type="component" value="Unassembled WGS sequence"/>
</dbReference>
<keyword evidence="3" id="KW-0963">Cytoplasm</keyword>
<evidence type="ECO:0000256" key="3">
    <source>
        <dbReference type="ARBA" id="ARBA00022490"/>
    </source>
</evidence>
<evidence type="ECO:0000256" key="4">
    <source>
        <dbReference type="ARBA" id="ARBA00022597"/>
    </source>
</evidence>
<evidence type="ECO:0000256" key="2">
    <source>
        <dbReference type="ARBA" id="ARBA00022448"/>
    </source>
</evidence>
<keyword evidence="10" id="KW-1185">Reference proteome</keyword>
<dbReference type="InterPro" id="IPR033887">
    <property type="entry name" value="PTS_IIA_man"/>
</dbReference>
<dbReference type="InterPro" id="IPR036662">
    <property type="entry name" value="PTS_EIIA_man-typ_sf"/>
</dbReference>
<keyword evidence="4 9" id="KW-0762">Sugar transport</keyword>
<dbReference type="PROSITE" id="PS51096">
    <property type="entry name" value="PTS_EIIA_TYPE_4"/>
    <property type="match status" value="1"/>
</dbReference>
<evidence type="ECO:0000259" key="8">
    <source>
        <dbReference type="PROSITE" id="PS51096"/>
    </source>
</evidence>